<keyword evidence="9" id="KW-0472">Membrane</keyword>
<evidence type="ECO:0000256" key="7">
    <source>
        <dbReference type="ARBA" id="ARBA00023224"/>
    </source>
</evidence>
<evidence type="ECO:0000256" key="4">
    <source>
        <dbReference type="ARBA" id="ARBA00023157"/>
    </source>
</evidence>
<name>A0A670JIM7_PODMU</name>
<dbReference type="Proteomes" id="UP000472272">
    <property type="component" value="Chromosome 8"/>
</dbReference>
<evidence type="ECO:0000256" key="5">
    <source>
        <dbReference type="ARBA" id="ARBA00023170"/>
    </source>
</evidence>
<evidence type="ECO:0000256" key="2">
    <source>
        <dbReference type="ARBA" id="ARBA00022475"/>
    </source>
</evidence>
<dbReference type="GO" id="GO:0005886">
    <property type="term" value="C:plasma membrane"/>
    <property type="evidence" value="ECO:0007669"/>
    <property type="project" value="UniProtKB-SubCell"/>
</dbReference>
<accession>A0A670JIM7</accession>
<organism evidence="10 11">
    <name type="scientific">Podarcis muralis</name>
    <name type="common">Wall lizard</name>
    <name type="synonym">Lacerta muralis</name>
    <dbReference type="NCBI Taxonomy" id="64176"/>
    <lineage>
        <taxon>Eukaryota</taxon>
        <taxon>Metazoa</taxon>
        <taxon>Chordata</taxon>
        <taxon>Craniata</taxon>
        <taxon>Vertebrata</taxon>
        <taxon>Euteleostomi</taxon>
        <taxon>Lepidosauria</taxon>
        <taxon>Squamata</taxon>
        <taxon>Bifurcata</taxon>
        <taxon>Unidentata</taxon>
        <taxon>Episquamata</taxon>
        <taxon>Laterata</taxon>
        <taxon>Lacertibaenia</taxon>
        <taxon>Lacertidae</taxon>
        <taxon>Podarcis</taxon>
    </lineage>
</organism>
<feature type="transmembrane region" description="Helical" evidence="9">
    <location>
        <begin position="22"/>
        <end position="44"/>
    </location>
</feature>
<reference evidence="10" key="3">
    <citation type="submission" date="2025-09" db="UniProtKB">
        <authorList>
            <consortium name="Ensembl"/>
        </authorList>
    </citation>
    <scope>IDENTIFICATION</scope>
</reference>
<keyword evidence="9" id="KW-0812">Transmembrane</keyword>
<keyword evidence="5" id="KW-0675">Receptor</keyword>
<evidence type="ECO:0000256" key="8">
    <source>
        <dbReference type="SAM" id="MobiDB-lite"/>
    </source>
</evidence>
<keyword evidence="4" id="KW-1015">Disulfide bond</keyword>
<keyword evidence="2" id="KW-1003">Cell membrane</keyword>
<feature type="region of interest" description="Disordered" evidence="8">
    <location>
        <begin position="118"/>
        <end position="159"/>
    </location>
</feature>
<dbReference type="PANTHER" id="PTHR24234:SF10">
    <property type="entry name" value="G-PROTEIN COUPLED RECEPTOR 4"/>
    <property type="match status" value="1"/>
</dbReference>
<evidence type="ECO:0000256" key="9">
    <source>
        <dbReference type="SAM" id="Phobius"/>
    </source>
</evidence>
<keyword evidence="6" id="KW-0325">Glycoprotein</keyword>
<proteinExistence type="predicted"/>
<reference evidence="10 11" key="1">
    <citation type="journal article" date="2019" name="Proc. Natl. Acad. Sci. U.S.A.">
        <title>Regulatory changes in pterin and carotenoid genes underlie balanced color polymorphisms in the wall lizard.</title>
        <authorList>
            <person name="Andrade P."/>
            <person name="Pinho C."/>
            <person name="Perez I de Lanuza G."/>
            <person name="Afonso S."/>
            <person name="Brejcha J."/>
            <person name="Rubin C.J."/>
            <person name="Wallerman O."/>
            <person name="Pereira P."/>
            <person name="Sabatino S.J."/>
            <person name="Bellati A."/>
            <person name="Pellitteri-Rosa D."/>
            <person name="Bosakova Z."/>
            <person name="Bunikis I."/>
            <person name="Carretero M.A."/>
            <person name="Feiner N."/>
            <person name="Marsik P."/>
            <person name="Pauperio F."/>
            <person name="Salvi D."/>
            <person name="Soler L."/>
            <person name="While G.M."/>
            <person name="Uller T."/>
            <person name="Font E."/>
            <person name="Andersson L."/>
            <person name="Carneiro M."/>
        </authorList>
    </citation>
    <scope>NUCLEOTIDE SEQUENCE</scope>
</reference>
<evidence type="ECO:0000256" key="3">
    <source>
        <dbReference type="ARBA" id="ARBA00023040"/>
    </source>
</evidence>
<dbReference type="GO" id="GO:0004930">
    <property type="term" value="F:G protein-coupled receptor activity"/>
    <property type="evidence" value="ECO:0007669"/>
    <property type="project" value="UniProtKB-KW"/>
</dbReference>
<evidence type="ECO:0000256" key="1">
    <source>
        <dbReference type="ARBA" id="ARBA00004651"/>
    </source>
</evidence>
<protein>
    <recommendedName>
        <fullName evidence="12">G-protein coupled receptors family 1 profile domain-containing protein</fullName>
    </recommendedName>
</protein>
<sequence length="393" mass="43049">MCNATLVSCHVDSKIDHLFPPALYIAVITVGLPTNCLALWAAYLQVRQKNELGRLPDEPLRGRPALHRHAAAVDRLLPAPRQLDPWAAVLQGLRLHLLHQHLHQHRLPVLHLGRPLPGRGAPSALRPLPQGQDGRGRQRHGVGHRDRGQLGAAVPQRALPRPLQPHLLLREVPHGGVGGVDEPLPGLHRVPLPVDADAVLLQGDPARRSGEYLHRKAGEGQDQAPLAQPHRHPALLLRPVPPPPPLAQRRAPEQALRLRLRGDGLRGLPHGAGFHQPQLRGRPHPVLLRQRRGPGRRGQGPLHLAALPGQLQAPRDGQRLPHPRHPSLLQEEQLLPAAAGAPHAPLAGGRGRRGAPDEDTDFRTLNARSCVQTTQRPRWQLAGAGGRRIYYRT</sequence>
<keyword evidence="3" id="KW-0297">G-protein coupled receptor</keyword>
<dbReference type="Ensembl" id="ENSPMRT00000024321.1">
    <property type="protein sequence ID" value="ENSPMRP00000022892.1"/>
    <property type="gene ID" value="ENSPMRG00000014858.1"/>
</dbReference>
<evidence type="ECO:0000313" key="10">
    <source>
        <dbReference type="Ensembl" id="ENSPMRP00000022892.1"/>
    </source>
</evidence>
<dbReference type="PANTHER" id="PTHR24234">
    <property type="entry name" value="LYSOPHOSPHATIDIC ACID RECEPTOR 5/SPHINGOSYLPHOSPHORYLCHOLINE RECEPTOR"/>
    <property type="match status" value="1"/>
</dbReference>
<evidence type="ECO:0000256" key="6">
    <source>
        <dbReference type="ARBA" id="ARBA00023180"/>
    </source>
</evidence>
<keyword evidence="11" id="KW-1185">Reference proteome</keyword>
<evidence type="ECO:0008006" key="12">
    <source>
        <dbReference type="Google" id="ProtNLM"/>
    </source>
</evidence>
<comment type="subcellular location">
    <subcellularLocation>
        <location evidence="1">Cell membrane</location>
        <topology evidence="1">Multi-pass membrane protein</topology>
    </subcellularLocation>
</comment>
<reference evidence="10" key="2">
    <citation type="submission" date="2025-08" db="UniProtKB">
        <authorList>
            <consortium name="Ensembl"/>
        </authorList>
    </citation>
    <scope>IDENTIFICATION</scope>
</reference>
<keyword evidence="7" id="KW-0807">Transducer</keyword>
<keyword evidence="9" id="KW-1133">Transmembrane helix</keyword>
<dbReference type="AlphaFoldDB" id="A0A670JIM7"/>
<evidence type="ECO:0000313" key="11">
    <source>
        <dbReference type="Proteomes" id="UP000472272"/>
    </source>
</evidence>
<feature type="region of interest" description="Disordered" evidence="8">
    <location>
        <begin position="341"/>
        <end position="361"/>
    </location>
</feature>